<dbReference type="SMART" id="SM00332">
    <property type="entry name" value="PP2Cc"/>
    <property type="match status" value="1"/>
</dbReference>
<organism evidence="2 3">
    <name type="scientific">Smittium simulii</name>
    <dbReference type="NCBI Taxonomy" id="133385"/>
    <lineage>
        <taxon>Eukaryota</taxon>
        <taxon>Fungi</taxon>
        <taxon>Fungi incertae sedis</taxon>
        <taxon>Zoopagomycota</taxon>
        <taxon>Kickxellomycotina</taxon>
        <taxon>Harpellomycetes</taxon>
        <taxon>Harpellales</taxon>
        <taxon>Legeriomycetaceae</taxon>
        <taxon>Smittium</taxon>
    </lineage>
</organism>
<comment type="caution">
    <text evidence="2">The sequence shown here is derived from an EMBL/GenBank/DDBJ whole genome shotgun (WGS) entry which is preliminary data.</text>
</comment>
<name>A0A2T9YNX0_9FUNG</name>
<dbReference type="GO" id="GO:0004722">
    <property type="term" value="F:protein serine/threonine phosphatase activity"/>
    <property type="evidence" value="ECO:0007669"/>
    <property type="project" value="InterPro"/>
</dbReference>
<proteinExistence type="predicted"/>
<dbReference type="PANTHER" id="PTHR47992">
    <property type="entry name" value="PROTEIN PHOSPHATASE"/>
    <property type="match status" value="1"/>
</dbReference>
<protein>
    <recommendedName>
        <fullName evidence="1">PPM-type phosphatase domain-containing protein</fullName>
    </recommendedName>
</protein>
<dbReference type="CDD" id="cd00143">
    <property type="entry name" value="PP2Cc"/>
    <property type="match status" value="1"/>
</dbReference>
<dbReference type="Gene3D" id="3.60.40.10">
    <property type="entry name" value="PPM-type phosphatase domain"/>
    <property type="match status" value="1"/>
</dbReference>
<dbReference type="InterPro" id="IPR001932">
    <property type="entry name" value="PPM-type_phosphatase-like_dom"/>
</dbReference>
<reference evidence="2 3" key="1">
    <citation type="journal article" date="2018" name="MBio">
        <title>Comparative Genomics Reveals the Core Gene Toolbox for the Fungus-Insect Symbiosis.</title>
        <authorList>
            <person name="Wang Y."/>
            <person name="Stata M."/>
            <person name="Wang W."/>
            <person name="Stajich J.E."/>
            <person name="White M.M."/>
            <person name="Moncalvo J.M."/>
        </authorList>
    </citation>
    <scope>NUCLEOTIDE SEQUENCE [LARGE SCALE GENOMIC DNA]</scope>
    <source>
        <strain evidence="2 3">SWE-8-4</strain>
    </source>
</reference>
<dbReference type="Proteomes" id="UP000245383">
    <property type="component" value="Unassembled WGS sequence"/>
</dbReference>
<dbReference type="Pfam" id="PF00481">
    <property type="entry name" value="PP2C"/>
    <property type="match status" value="1"/>
</dbReference>
<dbReference type="InterPro" id="IPR036457">
    <property type="entry name" value="PPM-type-like_dom_sf"/>
</dbReference>
<dbReference type="PROSITE" id="PS51746">
    <property type="entry name" value="PPM_2"/>
    <property type="match status" value="1"/>
</dbReference>
<dbReference type="InterPro" id="IPR015655">
    <property type="entry name" value="PP2C"/>
</dbReference>
<evidence type="ECO:0000259" key="1">
    <source>
        <dbReference type="PROSITE" id="PS51746"/>
    </source>
</evidence>
<dbReference type="STRING" id="133385.A0A2T9YNX0"/>
<feature type="domain" description="PPM-type phosphatase" evidence="1">
    <location>
        <begin position="138"/>
        <end position="450"/>
    </location>
</feature>
<accession>A0A2T9YNX0</accession>
<evidence type="ECO:0000313" key="3">
    <source>
        <dbReference type="Proteomes" id="UP000245383"/>
    </source>
</evidence>
<dbReference type="OrthoDB" id="416093at2759"/>
<gene>
    <name evidence="2" type="ORF">BB561_002834</name>
</gene>
<keyword evidence="3" id="KW-1185">Reference proteome</keyword>
<dbReference type="AlphaFoldDB" id="A0A2T9YNX0"/>
<dbReference type="EMBL" id="MBFR01000103">
    <property type="protein sequence ID" value="PVU94040.1"/>
    <property type="molecule type" value="Genomic_DNA"/>
</dbReference>
<sequence>MRYFSNLNSVNSLCLIQSKTSHDVSQLVFAFQNRALRSYTAQNSFSAISSTHIARASNLNLAFFKTNKSFFRAANTIKLCKYSTFAKNTILPQLNLSYSSSSQAFENPEPAKNIVYPMYVTYTDEGTIRVDARKSPQIIGTISTRGVREINQDKVNFRPLRIPGMIVERKDKNSAQVMGFSIFDGHGGTNCSQYLNDHLLTEIENITPQCLVDVISTYRKFGPLWSEYTPESLSRMLSFLEKELGLQSYLTLEERITLAYLKLDLMIGQFHWSEKQGSTACSVLIWDTEGLPFWAKDSNIQIMVANCGDTKAILCDTIDGGYARALTKPHNPSLLSEKTRLEKYGTLISVDSYGEERVMSMVANTRAFGDWLLKPFGIIAEPEITTTSITTTDAAFLVIVCDGVTDVMTDQEIVDCAKGSKTAEAAAKKIQTTAEQLNSLDNLSVVVIRLAGWENPSLVDLTKDFRLERVKNSESMKKFQGVLKNNMENIKKRENGISSGIKIKLINPSKLLDKIFSLKTKAFSRVITQDHLSSNVLPKAKQLSVREIESRIAMLRSQFTMRSADEEIDLGDGASDSGDIISTTELMRLTLNVLGKSSSPVKLDFDQSTPKVQVQTLSPLNNANSNNKKPAISSQSIGFRSKIMSSKLHILLTQDEVERAWQLLGLSLIEHS</sequence>
<evidence type="ECO:0000313" key="2">
    <source>
        <dbReference type="EMBL" id="PVU94040.1"/>
    </source>
</evidence>
<dbReference type="SUPFAM" id="SSF81606">
    <property type="entry name" value="PP2C-like"/>
    <property type="match status" value="1"/>
</dbReference>